<keyword evidence="1" id="KW-1133">Transmembrane helix</keyword>
<protein>
    <submittedName>
        <fullName evidence="2">Unannotated protein</fullName>
    </submittedName>
</protein>
<evidence type="ECO:0000313" key="2">
    <source>
        <dbReference type="EMBL" id="CAB4562908.1"/>
    </source>
</evidence>
<accession>A0A6J6DP37</accession>
<feature type="transmembrane region" description="Helical" evidence="1">
    <location>
        <begin position="336"/>
        <end position="356"/>
    </location>
</feature>
<sequence length="366" mass="40160">MKKIVAALLALFSILSIPPATAATPVIRIVDIPHTNFDGTFRDNELVGELAPEGKLGKAVYAKNRSATWVIDAALIDEIIDMSDGYLFKEAPDVIGQQVAFAWLEQLRIATAGNPIVALPYGNPDSSLARKLSTRDLALYNKVAQIRLEEFFGRPVISQNGWGKGKSRLSSGFQSLYERQQDLLAGLSKVVDVEEIATLQLRLGRILNPLLDSRDRAYFSYQGRDATTKVVKKLRIVSGRFQLTSSRVEVPLTLVNDFETATVVSLSLTPMNSRVRVENVSGITIAPKSFVQISVPFTVIASGSTLVLAQFITPEGDRVGQASRLNLSLTVIDSRVAWFTTGAAIFLFLGAIIQSVRRIRRGRNEK</sequence>
<evidence type="ECO:0000256" key="1">
    <source>
        <dbReference type="SAM" id="Phobius"/>
    </source>
</evidence>
<organism evidence="2">
    <name type="scientific">freshwater metagenome</name>
    <dbReference type="NCBI Taxonomy" id="449393"/>
    <lineage>
        <taxon>unclassified sequences</taxon>
        <taxon>metagenomes</taxon>
        <taxon>ecological metagenomes</taxon>
    </lineage>
</organism>
<name>A0A6J6DP37_9ZZZZ</name>
<dbReference type="Pfam" id="PF19516">
    <property type="entry name" value="DUF6049"/>
    <property type="match status" value="1"/>
</dbReference>
<keyword evidence="1" id="KW-0812">Transmembrane</keyword>
<proteinExistence type="predicted"/>
<dbReference type="AlphaFoldDB" id="A0A6J6DP37"/>
<keyword evidence="1" id="KW-0472">Membrane</keyword>
<gene>
    <name evidence="2" type="ORF">UFOPK1683_00228</name>
</gene>
<dbReference type="EMBL" id="CAEZTL010000011">
    <property type="protein sequence ID" value="CAB4562908.1"/>
    <property type="molecule type" value="Genomic_DNA"/>
</dbReference>
<reference evidence="2" key="1">
    <citation type="submission" date="2020-05" db="EMBL/GenBank/DDBJ databases">
        <authorList>
            <person name="Chiriac C."/>
            <person name="Salcher M."/>
            <person name="Ghai R."/>
            <person name="Kavagutti S V."/>
        </authorList>
    </citation>
    <scope>NUCLEOTIDE SEQUENCE</scope>
</reference>
<dbReference type="InterPro" id="IPR046112">
    <property type="entry name" value="DUF6049"/>
</dbReference>